<reference evidence="2" key="1">
    <citation type="submission" date="2020-07" db="EMBL/GenBank/DDBJ databases">
        <title>Multicomponent nature underlies the extraordinary mechanical properties of spider dragline silk.</title>
        <authorList>
            <person name="Kono N."/>
            <person name="Nakamura H."/>
            <person name="Mori M."/>
            <person name="Yoshida Y."/>
            <person name="Ohtoshi R."/>
            <person name="Malay A.D."/>
            <person name="Moran D.A.P."/>
            <person name="Tomita M."/>
            <person name="Numata K."/>
            <person name="Arakawa K."/>
        </authorList>
    </citation>
    <scope>NUCLEOTIDE SEQUENCE</scope>
</reference>
<sequence>MEHTDGSSTPQQIKAIGATSDVNLSADSTPVESNNEVVTPALPVLPIQGKTTSKVSLTSPKRKKGKKKVKTIGDKQEDIVEIKNSFQAIAPEEFSDTEVDDCEDIVEDPLSVIADHTPTAPVAVPANQDNHDNQPATSSSNVDQAQPKSKRIPPIVIDEQYNTPCLLVELSELIGSKLMSKIVCGGG</sequence>
<evidence type="ECO:0000313" key="2">
    <source>
        <dbReference type="EMBL" id="GFQ77598.1"/>
    </source>
</evidence>
<dbReference type="AlphaFoldDB" id="A0A8X6KNY2"/>
<comment type="caution">
    <text evidence="2">The sequence shown here is derived from an EMBL/GenBank/DDBJ whole genome shotgun (WGS) entry which is preliminary data.</text>
</comment>
<feature type="compositionally biased region" description="Polar residues" evidence="1">
    <location>
        <begin position="133"/>
        <end position="147"/>
    </location>
</feature>
<dbReference type="EMBL" id="BMAO01002026">
    <property type="protein sequence ID" value="GFQ77598.1"/>
    <property type="molecule type" value="Genomic_DNA"/>
</dbReference>
<organism evidence="2 3">
    <name type="scientific">Trichonephila clavata</name>
    <name type="common">Joro spider</name>
    <name type="synonym">Nephila clavata</name>
    <dbReference type="NCBI Taxonomy" id="2740835"/>
    <lineage>
        <taxon>Eukaryota</taxon>
        <taxon>Metazoa</taxon>
        <taxon>Ecdysozoa</taxon>
        <taxon>Arthropoda</taxon>
        <taxon>Chelicerata</taxon>
        <taxon>Arachnida</taxon>
        <taxon>Araneae</taxon>
        <taxon>Araneomorphae</taxon>
        <taxon>Entelegynae</taxon>
        <taxon>Araneoidea</taxon>
        <taxon>Nephilidae</taxon>
        <taxon>Trichonephila</taxon>
    </lineage>
</organism>
<accession>A0A8X6KNY2</accession>
<gene>
    <name evidence="2" type="ORF">TNCT_290201</name>
</gene>
<proteinExistence type="predicted"/>
<feature type="region of interest" description="Disordered" evidence="1">
    <location>
        <begin position="116"/>
        <end position="151"/>
    </location>
</feature>
<feature type="region of interest" description="Disordered" evidence="1">
    <location>
        <begin position="51"/>
        <end position="73"/>
    </location>
</feature>
<keyword evidence="3" id="KW-1185">Reference proteome</keyword>
<evidence type="ECO:0000313" key="3">
    <source>
        <dbReference type="Proteomes" id="UP000887116"/>
    </source>
</evidence>
<dbReference type="Proteomes" id="UP000887116">
    <property type="component" value="Unassembled WGS sequence"/>
</dbReference>
<evidence type="ECO:0000256" key="1">
    <source>
        <dbReference type="SAM" id="MobiDB-lite"/>
    </source>
</evidence>
<protein>
    <submittedName>
        <fullName evidence="2">Uncharacterized protein</fullName>
    </submittedName>
</protein>
<name>A0A8X6KNY2_TRICU</name>
<feature type="compositionally biased region" description="Basic residues" evidence="1">
    <location>
        <begin position="60"/>
        <end position="70"/>
    </location>
</feature>